<protein>
    <recommendedName>
        <fullName evidence="3">Galectin</fullName>
    </recommendedName>
</protein>
<accession>A0A3Q1EET0</accession>
<evidence type="ECO:0000313" key="2">
    <source>
        <dbReference type="Proteomes" id="UP000257200"/>
    </source>
</evidence>
<dbReference type="Proteomes" id="UP000257200">
    <property type="component" value="Unplaced"/>
</dbReference>
<evidence type="ECO:0000313" key="1">
    <source>
        <dbReference type="Ensembl" id="ENSAPOP00000002153.1"/>
    </source>
</evidence>
<reference evidence="1" key="1">
    <citation type="submission" date="2025-08" db="UniProtKB">
        <authorList>
            <consortium name="Ensembl"/>
        </authorList>
    </citation>
    <scope>IDENTIFICATION</scope>
</reference>
<proteinExistence type="predicted"/>
<keyword evidence="2" id="KW-1185">Reference proteome</keyword>
<dbReference type="Ensembl" id="ENSAPOT00000013934.1">
    <property type="protein sequence ID" value="ENSAPOP00000002153.1"/>
    <property type="gene ID" value="ENSAPOG00000003532.1"/>
</dbReference>
<dbReference type="Gene3D" id="2.60.120.200">
    <property type="match status" value="1"/>
</dbReference>
<dbReference type="AlphaFoldDB" id="A0A3Q1EET0"/>
<organism evidence="1 2">
    <name type="scientific">Acanthochromis polyacanthus</name>
    <name type="common">spiny chromis</name>
    <dbReference type="NCBI Taxonomy" id="80966"/>
    <lineage>
        <taxon>Eukaryota</taxon>
        <taxon>Metazoa</taxon>
        <taxon>Chordata</taxon>
        <taxon>Craniata</taxon>
        <taxon>Vertebrata</taxon>
        <taxon>Euteleostomi</taxon>
        <taxon>Actinopterygii</taxon>
        <taxon>Neopterygii</taxon>
        <taxon>Teleostei</taxon>
        <taxon>Neoteleostei</taxon>
        <taxon>Acanthomorphata</taxon>
        <taxon>Ovalentaria</taxon>
        <taxon>Pomacentridae</taxon>
        <taxon>Acanthochromis</taxon>
    </lineage>
</organism>
<evidence type="ECO:0008006" key="3">
    <source>
        <dbReference type="Google" id="ProtNLM"/>
    </source>
</evidence>
<reference evidence="1" key="2">
    <citation type="submission" date="2025-09" db="UniProtKB">
        <authorList>
            <consortium name="Ensembl"/>
        </authorList>
    </citation>
    <scope>IDENTIFICATION</scope>
</reference>
<dbReference type="InParanoid" id="A0A3Q1EET0"/>
<name>A0A3Q1EET0_9TELE</name>
<sequence>QSQKNADSDFTISVLNGFSMYLLNNVLYSIPVQAVPYRSFISGGLRPGKTITIQGTAHPNATRSDLIISFTLKPALQKLNNMSSRLRTICRVV</sequence>